<keyword evidence="3" id="KW-0732">Signal</keyword>
<dbReference type="InterPro" id="IPR036388">
    <property type="entry name" value="WH-like_DNA-bd_sf"/>
</dbReference>
<dbReference type="InterPro" id="IPR016032">
    <property type="entry name" value="Sig_transdc_resp-reg_C-effctor"/>
</dbReference>
<dbReference type="EMBL" id="FOKV01000001">
    <property type="protein sequence ID" value="SFB90353.1"/>
    <property type="molecule type" value="Genomic_DNA"/>
</dbReference>
<evidence type="ECO:0000256" key="2">
    <source>
        <dbReference type="SAM" id="Phobius"/>
    </source>
</evidence>
<dbReference type="InterPro" id="IPR015943">
    <property type="entry name" value="WD40/YVTN_repeat-like_dom_sf"/>
</dbReference>
<feature type="coiled-coil region" evidence="1">
    <location>
        <begin position="752"/>
        <end position="793"/>
    </location>
</feature>
<dbReference type="AlphaFoldDB" id="A0A1I1EZL6"/>
<keyword evidence="2" id="KW-0472">Membrane</keyword>
<dbReference type="SMART" id="SM00421">
    <property type="entry name" value="HTH_LUXR"/>
    <property type="match status" value="1"/>
</dbReference>
<keyword evidence="6" id="KW-1185">Reference proteome</keyword>
<dbReference type="Proteomes" id="UP000199438">
    <property type="component" value="Unassembled WGS sequence"/>
</dbReference>
<keyword evidence="1" id="KW-0175">Coiled coil</keyword>
<reference evidence="6" key="1">
    <citation type="submission" date="2016-10" db="EMBL/GenBank/DDBJ databases">
        <authorList>
            <person name="Varghese N."/>
            <person name="Submissions S."/>
        </authorList>
    </citation>
    <scope>NUCLEOTIDE SEQUENCE [LARGE SCALE GENOMIC DNA]</scope>
    <source>
        <strain evidence="6">DSM 24499</strain>
    </source>
</reference>
<dbReference type="Gene3D" id="2.60.40.10">
    <property type="entry name" value="Immunoglobulins"/>
    <property type="match status" value="1"/>
</dbReference>
<feature type="transmembrane region" description="Helical" evidence="2">
    <location>
        <begin position="720"/>
        <end position="745"/>
    </location>
</feature>
<evidence type="ECO:0000313" key="5">
    <source>
        <dbReference type="EMBL" id="SFB90353.1"/>
    </source>
</evidence>
<keyword evidence="2" id="KW-0812">Transmembrane</keyword>
<dbReference type="STRING" id="1334022.SAMN04487907_1011110"/>
<dbReference type="InterPro" id="IPR000792">
    <property type="entry name" value="Tscrpt_reg_LuxR_C"/>
</dbReference>
<feature type="signal peptide" evidence="3">
    <location>
        <begin position="1"/>
        <end position="17"/>
    </location>
</feature>
<dbReference type="InterPro" id="IPR013783">
    <property type="entry name" value="Ig-like_fold"/>
</dbReference>
<dbReference type="RefSeq" id="WP_092540339.1">
    <property type="nucleotide sequence ID" value="NZ_FOKV01000001.1"/>
</dbReference>
<gene>
    <name evidence="5" type="ORF">SAMN04487907_1011110</name>
</gene>
<feature type="chain" id="PRO_5011469484" evidence="3">
    <location>
        <begin position="18"/>
        <end position="923"/>
    </location>
</feature>
<evidence type="ECO:0000256" key="1">
    <source>
        <dbReference type="SAM" id="Coils"/>
    </source>
</evidence>
<dbReference type="SUPFAM" id="SSF63829">
    <property type="entry name" value="Calcium-dependent phosphotriesterase"/>
    <property type="match status" value="1"/>
</dbReference>
<dbReference type="GO" id="GO:0003677">
    <property type="term" value="F:DNA binding"/>
    <property type="evidence" value="ECO:0007669"/>
    <property type="project" value="InterPro"/>
</dbReference>
<accession>A0A1I1EZL6</accession>
<dbReference type="Gene3D" id="2.130.10.10">
    <property type="entry name" value="YVTN repeat-like/Quinoprotein amine dehydrogenase"/>
    <property type="match status" value="2"/>
</dbReference>
<dbReference type="Gene3D" id="1.10.10.10">
    <property type="entry name" value="Winged helix-like DNA-binding domain superfamily/Winged helix DNA-binding domain"/>
    <property type="match status" value="1"/>
</dbReference>
<feature type="domain" description="HTH luxR-type" evidence="4">
    <location>
        <begin position="863"/>
        <end position="920"/>
    </location>
</feature>
<evidence type="ECO:0000259" key="4">
    <source>
        <dbReference type="SMART" id="SM00421"/>
    </source>
</evidence>
<dbReference type="Pfam" id="PF07495">
    <property type="entry name" value="Y_Y_Y"/>
    <property type="match status" value="1"/>
</dbReference>
<dbReference type="OrthoDB" id="1090267at2"/>
<protein>
    <submittedName>
        <fullName evidence="5">Y_Y_Y domain-containing protein</fullName>
    </submittedName>
</protein>
<dbReference type="CDD" id="cd14686">
    <property type="entry name" value="bZIP"/>
    <property type="match status" value="1"/>
</dbReference>
<dbReference type="SUPFAM" id="SSF46894">
    <property type="entry name" value="C-terminal effector domain of the bipartite response regulators"/>
    <property type="match status" value="1"/>
</dbReference>
<keyword evidence="2" id="KW-1133">Transmembrane helix</keyword>
<dbReference type="InterPro" id="IPR011123">
    <property type="entry name" value="Y_Y_Y"/>
</dbReference>
<sequence length="923" mass="106775">MRWLLLFIFCLPSLIISQELPPITNFDTKTYNAGNQNWMVSEANNNWMYFANNSGLLSYNGEQWGLYKMKDGSPVRSVKVVDSLIFTGAYMDFGYWKPNAYGKLDYTSLLDKLPSKIRDGEQIWHIEEFGNYIIFQSLSRIFSYHIEDKSINIIDLGKTISNLYKANNTVYFQVAEDGLYAIEDSGIERKVDFEQIGVKAIIQIFEWNDIKVAVTRDDGLFSFGDNKWEKLSIPNYPISSSFFSAEYTNDDQLVLGSIGDGLFILNLLRGEIQQIVQPNILNNTVLSLYEDKAGHIWCGLDNGISLIEKDSQFSIFSDITGKLGTVYCSIMYNEQLYLGTNQGLYKRNVKAGDFNLIDGTSGQVWSLAEYNDQLFIGHDRGTFIIKNDQLDYIFDGLGTWQVIPFKNGFIQGHYNGLSYFENEQSFNDIAYLDGFNLSSRNILNFNNSEIWVGHDHKGIFKLTPDISNFSISETKKYPVKYEDASGIKLFRFNDDIYYSTASNIFKYDRSSDEFVLDNELQRTSKNFKRSSGISQVTKDGKWWSFSENEIYYTQNDAFQEGLNIETIPLSYEFRNISNGFENISEINEDQYLVGSNHGYAIFKTPFSNPEIPELEINKVENANKGLNYVEIDKNTSNPEFKNAENYFKFYFNAPVYQKFANITYSYRIEGFTETWTPFKSTSTASFENLPYGDYQFQVKAKYDRQETNTATYSFSIEKPWFLSNLAVFVYIIIFVIILFVTHHFYTRYYNRRHEKMISVQKKKAEMQQLEAEQEIMKLKNEQLEADVSSKNRELAASTMSIIRKSEVLNQIKDELTAVSKLEDIKAVLKTIDDNINEEDNWKFFKEAFDNADKDFLQAVKAKHPNLTSNDLKLCAYLRLNLSSKEIAPLLNISVRSVEIKRYRLRKKMNLAHGEGLVEYILSF</sequence>
<evidence type="ECO:0000256" key="3">
    <source>
        <dbReference type="SAM" id="SignalP"/>
    </source>
</evidence>
<name>A0A1I1EZL6_9FLAO</name>
<organism evidence="5 6">
    <name type="scientific">Zunongwangia mangrovi</name>
    <dbReference type="NCBI Taxonomy" id="1334022"/>
    <lineage>
        <taxon>Bacteria</taxon>
        <taxon>Pseudomonadati</taxon>
        <taxon>Bacteroidota</taxon>
        <taxon>Flavobacteriia</taxon>
        <taxon>Flavobacteriales</taxon>
        <taxon>Flavobacteriaceae</taxon>
        <taxon>Zunongwangia</taxon>
    </lineage>
</organism>
<proteinExistence type="predicted"/>
<dbReference type="GO" id="GO:0006355">
    <property type="term" value="P:regulation of DNA-templated transcription"/>
    <property type="evidence" value="ECO:0007669"/>
    <property type="project" value="InterPro"/>
</dbReference>
<evidence type="ECO:0000313" key="6">
    <source>
        <dbReference type="Proteomes" id="UP000199438"/>
    </source>
</evidence>